<reference evidence="1 3" key="1">
    <citation type="journal article" date="2012" name="Nature">
        <title>Algal genomes reveal evolutionary mosaicism and the fate of nucleomorphs.</title>
        <authorList>
            <consortium name="DOE Joint Genome Institute"/>
            <person name="Curtis B.A."/>
            <person name="Tanifuji G."/>
            <person name="Burki F."/>
            <person name="Gruber A."/>
            <person name="Irimia M."/>
            <person name="Maruyama S."/>
            <person name="Arias M.C."/>
            <person name="Ball S.G."/>
            <person name="Gile G.H."/>
            <person name="Hirakawa Y."/>
            <person name="Hopkins J.F."/>
            <person name="Kuo A."/>
            <person name="Rensing S.A."/>
            <person name="Schmutz J."/>
            <person name="Symeonidi A."/>
            <person name="Elias M."/>
            <person name="Eveleigh R.J."/>
            <person name="Herman E.K."/>
            <person name="Klute M.J."/>
            <person name="Nakayama T."/>
            <person name="Obornik M."/>
            <person name="Reyes-Prieto A."/>
            <person name="Armbrust E.V."/>
            <person name="Aves S.J."/>
            <person name="Beiko R.G."/>
            <person name="Coutinho P."/>
            <person name="Dacks J.B."/>
            <person name="Durnford D.G."/>
            <person name="Fast N.M."/>
            <person name="Green B.R."/>
            <person name="Grisdale C.J."/>
            <person name="Hempel F."/>
            <person name="Henrissat B."/>
            <person name="Hoppner M.P."/>
            <person name="Ishida K."/>
            <person name="Kim E."/>
            <person name="Koreny L."/>
            <person name="Kroth P.G."/>
            <person name="Liu Y."/>
            <person name="Malik S.B."/>
            <person name="Maier U.G."/>
            <person name="McRose D."/>
            <person name="Mock T."/>
            <person name="Neilson J.A."/>
            <person name="Onodera N.T."/>
            <person name="Poole A.M."/>
            <person name="Pritham E.J."/>
            <person name="Richards T.A."/>
            <person name="Rocap G."/>
            <person name="Roy S.W."/>
            <person name="Sarai C."/>
            <person name="Schaack S."/>
            <person name="Shirato S."/>
            <person name="Slamovits C.H."/>
            <person name="Spencer D.F."/>
            <person name="Suzuki S."/>
            <person name="Worden A.Z."/>
            <person name="Zauner S."/>
            <person name="Barry K."/>
            <person name="Bell C."/>
            <person name="Bharti A.K."/>
            <person name="Crow J.A."/>
            <person name="Grimwood J."/>
            <person name="Kramer R."/>
            <person name="Lindquist E."/>
            <person name="Lucas S."/>
            <person name="Salamov A."/>
            <person name="McFadden G.I."/>
            <person name="Lane C.E."/>
            <person name="Keeling P.J."/>
            <person name="Gray M.W."/>
            <person name="Grigoriev I.V."/>
            <person name="Archibald J.M."/>
        </authorList>
    </citation>
    <scope>NUCLEOTIDE SEQUENCE</scope>
    <source>
        <strain evidence="1 3">CCMP2712</strain>
    </source>
</reference>
<reference evidence="3" key="2">
    <citation type="submission" date="2012-11" db="EMBL/GenBank/DDBJ databases">
        <authorList>
            <person name="Kuo A."/>
            <person name="Curtis B.A."/>
            <person name="Tanifuji G."/>
            <person name="Burki F."/>
            <person name="Gruber A."/>
            <person name="Irimia M."/>
            <person name="Maruyama S."/>
            <person name="Arias M.C."/>
            <person name="Ball S.G."/>
            <person name="Gile G.H."/>
            <person name="Hirakawa Y."/>
            <person name="Hopkins J.F."/>
            <person name="Rensing S.A."/>
            <person name="Schmutz J."/>
            <person name="Symeonidi A."/>
            <person name="Elias M."/>
            <person name="Eveleigh R.J."/>
            <person name="Herman E.K."/>
            <person name="Klute M.J."/>
            <person name="Nakayama T."/>
            <person name="Obornik M."/>
            <person name="Reyes-Prieto A."/>
            <person name="Armbrust E.V."/>
            <person name="Aves S.J."/>
            <person name="Beiko R.G."/>
            <person name="Coutinho P."/>
            <person name="Dacks J.B."/>
            <person name="Durnford D.G."/>
            <person name="Fast N.M."/>
            <person name="Green B.R."/>
            <person name="Grisdale C."/>
            <person name="Hempe F."/>
            <person name="Henrissat B."/>
            <person name="Hoppner M.P."/>
            <person name="Ishida K.-I."/>
            <person name="Kim E."/>
            <person name="Koreny L."/>
            <person name="Kroth P.G."/>
            <person name="Liu Y."/>
            <person name="Malik S.-B."/>
            <person name="Maier U.G."/>
            <person name="McRose D."/>
            <person name="Mock T."/>
            <person name="Neilson J.A."/>
            <person name="Onodera N.T."/>
            <person name="Poole A.M."/>
            <person name="Pritham E.J."/>
            <person name="Richards T.A."/>
            <person name="Rocap G."/>
            <person name="Roy S.W."/>
            <person name="Sarai C."/>
            <person name="Schaack S."/>
            <person name="Shirato S."/>
            <person name="Slamovits C.H."/>
            <person name="Spencer D.F."/>
            <person name="Suzuki S."/>
            <person name="Worden A.Z."/>
            <person name="Zauner S."/>
            <person name="Barry K."/>
            <person name="Bell C."/>
            <person name="Bharti A.K."/>
            <person name="Crow J.A."/>
            <person name="Grimwood J."/>
            <person name="Kramer R."/>
            <person name="Lindquist E."/>
            <person name="Lucas S."/>
            <person name="Salamov A."/>
            <person name="McFadden G.I."/>
            <person name="Lane C.E."/>
            <person name="Keeling P.J."/>
            <person name="Gray M.W."/>
            <person name="Grigoriev I.V."/>
            <person name="Archibald J.M."/>
        </authorList>
    </citation>
    <scope>NUCLEOTIDE SEQUENCE</scope>
    <source>
        <strain evidence="3">CCMP2712</strain>
    </source>
</reference>
<dbReference type="PaxDb" id="55529-EKX53664"/>
<gene>
    <name evidence="1" type="ORF">GUITHDRAFT_100642</name>
</gene>
<keyword evidence="3" id="KW-1185">Reference proteome</keyword>
<dbReference type="Proteomes" id="UP000011087">
    <property type="component" value="Unassembled WGS sequence"/>
</dbReference>
<name>L1JZC7_GUITC</name>
<dbReference type="AlphaFoldDB" id="L1JZC7"/>
<evidence type="ECO:0000313" key="1">
    <source>
        <dbReference type="EMBL" id="EKX53664.1"/>
    </source>
</evidence>
<proteinExistence type="predicted"/>
<dbReference type="EMBL" id="JH992969">
    <property type="protein sequence ID" value="EKX53664.1"/>
    <property type="molecule type" value="Genomic_DNA"/>
</dbReference>
<dbReference type="EnsemblProtists" id="EKX53664">
    <property type="protein sequence ID" value="EKX53664"/>
    <property type="gene ID" value="GUITHDRAFT_100642"/>
</dbReference>
<evidence type="ECO:0000313" key="3">
    <source>
        <dbReference type="Proteomes" id="UP000011087"/>
    </source>
</evidence>
<protein>
    <submittedName>
        <fullName evidence="1 2">Uncharacterized protein</fullName>
    </submittedName>
</protein>
<dbReference type="GeneID" id="17310470"/>
<evidence type="ECO:0000313" key="2">
    <source>
        <dbReference type="EnsemblProtists" id="EKX53664"/>
    </source>
</evidence>
<dbReference type="HOGENOM" id="CLU_1386509_0_0_1"/>
<dbReference type="KEGG" id="gtt:GUITHDRAFT_100642"/>
<accession>L1JZC7</accession>
<sequence>MQVLRLISIAVGMAYLSPSEAFMAAPHLHLTRPRPSASTCPVSPVHLQRSCRARPVPMVMSAEAVPIKDEQVEKINLSFMQGLKMLEDGKSIQDSLSGFVSNVADMYEIGTSLSNLETNLQEHASNQEVQGKRQELRSRLLSIIYLASETAGYPRKQQAELGIPDDFRSSYSNFVRNLVVLRKNGGTLQVSVVLKHL</sequence>
<reference evidence="2" key="3">
    <citation type="submission" date="2016-03" db="UniProtKB">
        <authorList>
            <consortium name="EnsemblProtists"/>
        </authorList>
    </citation>
    <scope>IDENTIFICATION</scope>
</reference>
<dbReference type="RefSeq" id="XP_005840644.1">
    <property type="nucleotide sequence ID" value="XM_005840587.1"/>
</dbReference>
<organism evidence="1">
    <name type="scientific">Guillardia theta (strain CCMP2712)</name>
    <name type="common">Cryptophyte</name>
    <dbReference type="NCBI Taxonomy" id="905079"/>
    <lineage>
        <taxon>Eukaryota</taxon>
        <taxon>Cryptophyceae</taxon>
        <taxon>Pyrenomonadales</taxon>
        <taxon>Geminigeraceae</taxon>
        <taxon>Guillardia</taxon>
    </lineage>
</organism>